<sequence length="95" mass="10867">MFISCNSDNRGLFVITDFSKDSTFQVKTKSSSPTTLWLYVKGTTNDTIMLNHVKTKVNPGKVDSLQMDNYYPEFSIQFKPLKATQGKIEVEYYVP</sequence>
<dbReference type="EMBL" id="QNVT01000012">
    <property type="protein sequence ID" value="REC61785.1"/>
    <property type="molecule type" value="Genomic_DNA"/>
</dbReference>
<comment type="caution">
    <text evidence="1">The sequence shown here is derived from an EMBL/GenBank/DDBJ whole genome shotgun (WGS) entry which is preliminary data.</text>
</comment>
<organism evidence="1 2">
    <name type="scientific">Chryseobacterium pennae</name>
    <dbReference type="NCBI Taxonomy" id="2258962"/>
    <lineage>
        <taxon>Bacteria</taxon>
        <taxon>Pseudomonadati</taxon>
        <taxon>Bacteroidota</taxon>
        <taxon>Flavobacteriia</taxon>
        <taxon>Flavobacteriales</taxon>
        <taxon>Weeksellaceae</taxon>
        <taxon>Chryseobacterium group</taxon>
        <taxon>Chryseobacterium</taxon>
    </lineage>
</organism>
<proteinExistence type="predicted"/>
<evidence type="ECO:0000313" key="2">
    <source>
        <dbReference type="Proteomes" id="UP000256686"/>
    </source>
</evidence>
<keyword evidence="2" id="KW-1185">Reference proteome</keyword>
<gene>
    <name evidence="1" type="ORF">DRF65_13685</name>
</gene>
<dbReference type="AlphaFoldDB" id="A0A3D9C7D2"/>
<protein>
    <submittedName>
        <fullName evidence="1">Uncharacterized protein</fullName>
    </submittedName>
</protein>
<accession>A0A3D9C7D2</accession>
<evidence type="ECO:0000313" key="1">
    <source>
        <dbReference type="EMBL" id="REC61785.1"/>
    </source>
</evidence>
<reference evidence="2" key="1">
    <citation type="submission" date="2018-06" db="EMBL/GenBank/DDBJ databases">
        <authorList>
            <person name="Lum Nde A."/>
            <person name="Hugo C."/>
        </authorList>
    </citation>
    <scope>NUCLEOTIDE SEQUENCE [LARGE SCALE GENOMIC DNA]</scope>
    <source>
        <strain evidence="2">1_F178</strain>
    </source>
</reference>
<dbReference type="Proteomes" id="UP000256686">
    <property type="component" value="Unassembled WGS sequence"/>
</dbReference>
<name>A0A3D9C7D2_9FLAO</name>